<dbReference type="AlphaFoldDB" id="A0A974XY64"/>
<dbReference type="Proteomes" id="UP000639274">
    <property type="component" value="Chromosome"/>
</dbReference>
<dbReference type="PROSITE" id="PS50175">
    <property type="entry name" value="ASP_PROT_RETROV"/>
    <property type="match status" value="1"/>
</dbReference>
<dbReference type="GO" id="GO:0004190">
    <property type="term" value="F:aspartic-type endopeptidase activity"/>
    <property type="evidence" value="ECO:0007669"/>
    <property type="project" value="InterPro"/>
</dbReference>
<evidence type="ECO:0000313" key="5">
    <source>
        <dbReference type="Proteomes" id="UP000639274"/>
    </source>
</evidence>
<feature type="signal peptide" evidence="2">
    <location>
        <begin position="1"/>
        <end position="21"/>
    </location>
</feature>
<accession>A0A974XY64</accession>
<dbReference type="SUPFAM" id="SSF50630">
    <property type="entry name" value="Acid proteases"/>
    <property type="match status" value="2"/>
</dbReference>
<keyword evidence="5" id="KW-1185">Reference proteome</keyword>
<sequence length="294" mass="31235">MKMSPGLLLPIALALPVAGQAGTQDLQRSSTGHVVTQVQIRGHGPQLFGVDTGASATALYEHGRARMGLVPEPGAQIEIYGAGGSQMIQRYRLPRLQVAGEDAGQLLVSGFPASAKHGEEVMGVLGRDVLGSYMVEFDLVSNRLGLHRPGALPAATRGWDEVPIRLMPEIGFVMLDVTLDGVPVTAVLDTGASRTFMNWHAARAAGVTPGSAGLQTATMASGVTRHAFDYHTRSFQRIGIGDTAFRPSTLAIGDLPVFVPMGMDQAPGMILGLDLMGDRRFVVDYPGKRLLIER</sequence>
<keyword evidence="4" id="KW-0645">Protease</keyword>
<name>A0A974XY64_9GAMM</name>
<dbReference type="KEGG" id="lsf:I8J32_014710"/>
<dbReference type="InterPro" id="IPR021109">
    <property type="entry name" value="Peptidase_aspartic_dom_sf"/>
</dbReference>
<dbReference type="Gene3D" id="2.40.70.10">
    <property type="entry name" value="Acid Proteases"/>
    <property type="match status" value="2"/>
</dbReference>
<evidence type="ECO:0000313" key="4">
    <source>
        <dbReference type="EMBL" id="QSX77957.1"/>
    </source>
</evidence>
<reference evidence="4 5" key="1">
    <citation type="submission" date="2021-03" db="EMBL/GenBank/DDBJ databases">
        <title>Lysobacter sp. nov. isolated from soil of gangwondo yeongwol, south Korea.</title>
        <authorList>
            <person name="Kim K.R."/>
            <person name="Kim K.H."/>
            <person name="Jeon C.O."/>
        </authorList>
    </citation>
    <scope>NUCLEOTIDE SEQUENCE [LARGE SCALE GENOMIC DNA]</scope>
    <source>
        <strain evidence="4 5">R19</strain>
    </source>
</reference>
<dbReference type="InterPro" id="IPR001995">
    <property type="entry name" value="Peptidase_A2_cat"/>
</dbReference>
<feature type="domain" description="Peptidase A2" evidence="3">
    <location>
        <begin position="50"/>
        <end position="129"/>
    </location>
</feature>
<organism evidence="4 5">
    <name type="scientific">Agrilutibacter solisilvae</name>
    <dbReference type="NCBI Taxonomy" id="2763317"/>
    <lineage>
        <taxon>Bacteria</taxon>
        <taxon>Pseudomonadati</taxon>
        <taxon>Pseudomonadota</taxon>
        <taxon>Gammaproteobacteria</taxon>
        <taxon>Lysobacterales</taxon>
        <taxon>Lysobacteraceae</taxon>
        <taxon>Agrilutibacter</taxon>
    </lineage>
</organism>
<keyword evidence="1" id="KW-0378">Hydrolase</keyword>
<gene>
    <name evidence="4" type="ORF">I8J32_014710</name>
</gene>
<dbReference type="RefSeq" id="WP_200615847.1">
    <property type="nucleotide sequence ID" value="NZ_CP071518.1"/>
</dbReference>
<dbReference type="GO" id="GO:0006508">
    <property type="term" value="P:proteolysis"/>
    <property type="evidence" value="ECO:0007669"/>
    <property type="project" value="UniProtKB-KW"/>
</dbReference>
<dbReference type="CDD" id="cd05483">
    <property type="entry name" value="retropepsin_like_bacteria"/>
    <property type="match status" value="1"/>
</dbReference>
<evidence type="ECO:0000256" key="1">
    <source>
        <dbReference type="ARBA" id="ARBA00022801"/>
    </source>
</evidence>
<evidence type="ECO:0000256" key="2">
    <source>
        <dbReference type="SAM" id="SignalP"/>
    </source>
</evidence>
<proteinExistence type="predicted"/>
<dbReference type="InterPro" id="IPR034122">
    <property type="entry name" value="Retropepsin-like_bacterial"/>
</dbReference>
<evidence type="ECO:0000259" key="3">
    <source>
        <dbReference type="PROSITE" id="PS50175"/>
    </source>
</evidence>
<dbReference type="Pfam" id="PF13650">
    <property type="entry name" value="Asp_protease_2"/>
    <property type="match status" value="2"/>
</dbReference>
<dbReference type="EMBL" id="CP071518">
    <property type="protein sequence ID" value="QSX77957.1"/>
    <property type="molecule type" value="Genomic_DNA"/>
</dbReference>
<keyword evidence="2" id="KW-0732">Signal</keyword>
<feature type="chain" id="PRO_5037179641" evidence="2">
    <location>
        <begin position="22"/>
        <end position="294"/>
    </location>
</feature>
<protein>
    <submittedName>
        <fullName evidence="4">Aspartyl protease family protein</fullName>
    </submittedName>
</protein>